<evidence type="ECO:0000313" key="4">
    <source>
        <dbReference type="Proteomes" id="UP000287166"/>
    </source>
</evidence>
<accession>A0A401H3J3</accession>
<proteinExistence type="predicted"/>
<name>A0A401H3J3_9APHY</name>
<dbReference type="PANTHER" id="PTHR32251:SF15">
    <property type="entry name" value="3-OXO-5-ALPHA-STEROID 4-DEHYDROGENASE (DUF1295)"/>
    <property type="match status" value="1"/>
</dbReference>
<feature type="transmembrane region" description="Helical" evidence="2">
    <location>
        <begin position="106"/>
        <end position="126"/>
    </location>
</feature>
<reference evidence="3 4" key="1">
    <citation type="journal article" date="2018" name="Sci. Rep.">
        <title>Genome sequence of the cauliflower mushroom Sparassis crispa (Hanabiratake) and its association with beneficial usage.</title>
        <authorList>
            <person name="Kiyama R."/>
            <person name="Furutani Y."/>
            <person name="Kawaguchi K."/>
            <person name="Nakanishi T."/>
        </authorList>
    </citation>
    <scope>NUCLEOTIDE SEQUENCE [LARGE SCALE GENOMIC DNA]</scope>
</reference>
<dbReference type="InterPro" id="IPR010721">
    <property type="entry name" value="UstE-like"/>
</dbReference>
<feature type="compositionally biased region" description="Basic and acidic residues" evidence="1">
    <location>
        <begin position="267"/>
        <end position="278"/>
    </location>
</feature>
<feature type="transmembrane region" description="Helical" evidence="2">
    <location>
        <begin position="12"/>
        <end position="31"/>
    </location>
</feature>
<dbReference type="GeneID" id="38785901"/>
<feature type="transmembrane region" description="Helical" evidence="2">
    <location>
        <begin position="223"/>
        <end position="245"/>
    </location>
</feature>
<keyword evidence="2" id="KW-0472">Membrane</keyword>
<dbReference type="Pfam" id="PF06966">
    <property type="entry name" value="DUF1295"/>
    <property type="match status" value="1"/>
</dbReference>
<feature type="transmembrane region" description="Helical" evidence="2">
    <location>
        <begin position="138"/>
        <end position="159"/>
    </location>
</feature>
<dbReference type="GO" id="GO:0016020">
    <property type="term" value="C:membrane"/>
    <property type="evidence" value="ECO:0007669"/>
    <property type="project" value="TreeGrafter"/>
</dbReference>
<dbReference type="AlphaFoldDB" id="A0A401H3J3"/>
<dbReference type="EMBL" id="BFAD01000014">
    <property type="protein sequence ID" value="GBE88984.1"/>
    <property type="molecule type" value="Genomic_DNA"/>
</dbReference>
<dbReference type="Gene3D" id="1.20.120.1630">
    <property type="match status" value="1"/>
</dbReference>
<protein>
    <recommendedName>
        <fullName evidence="5">Steroid 5-alpha reductase C-terminal domain-containing protein</fullName>
    </recommendedName>
</protein>
<feature type="region of interest" description="Disordered" evidence="1">
    <location>
        <begin position="264"/>
        <end position="287"/>
    </location>
</feature>
<organism evidence="3 4">
    <name type="scientific">Sparassis crispa</name>
    <dbReference type="NCBI Taxonomy" id="139825"/>
    <lineage>
        <taxon>Eukaryota</taxon>
        <taxon>Fungi</taxon>
        <taxon>Dikarya</taxon>
        <taxon>Basidiomycota</taxon>
        <taxon>Agaricomycotina</taxon>
        <taxon>Agaricomycetes</taxon>
        <taxon>Polyporales</taxon>
        <taxon>Sparassidaceae</taxon>
        <taxon>Sparassis</taxon>
    </lineage>
</organism>
<sequence>MTPILVLDHFYLSISLLVTIGYQLLGFAIAWTFQFDKITDFTGGSNVFILSLLTWLLGGNFSARNILANVFVMVWAVRLATFLLYRVLKYGSDSRFDDIRSHFFKFLGFWVGQIIWVWTISLPLTILNSPALSERSSYAVWGKATDILGVIFFWIGWSFETSADLHKFMYKASNPPKDKPIDVGLWKWSRHPSYFGEMLCWWGIWLICVTPSLHGSLSPSTKAAQYGAVVSPLFTMSLLLFASGLPTAEKPQARKFYLLSYPPPGSEEDHSSATRRTVESNVEDDSSTTPVARLAASSAWANYQAYRSQTSILLPLPPALYRRLPRFVKQTILCDWPMYEFKPERDLQG</sequence>
<keyword evidence="2" id="KW-1133">Transmembrane helix</keyword>
<keyword evidence="4" id="KW-1185">Reference proteome</keyword>
<feature type="transmembrane region" description="Helical" evidence="2">
    <location>
        <begin position="43"/>
        <end position="60"/>
    </location>
</feature>
<dbReference type="InParanoid" id="A0A401H3J3"/>
<gene>
    <name evidence="3" type="ORF">SCP_1403920</name>
</gene>
<dbReference type="Proteomes" id="UP000287166">
    <property type="component" value="Unassembled WGS sequence"/>
</dbReference>
<evidence type="ECO:0000313" key="3">
    <source>
        <dbReference type="EMBL" id="GBE88984.1"/>
    </source>
</evidence>
<dbReference type="RefSeq" id="XP_027619897.1">
    <property type="nucleotide sequence ID" value="XM_027764096.1"/>
</dbReference>
<evidence type="ECO:0008006" key="5">
    <source>
        <dbReference type="Google" id="ProtNLM"/>
    </source>
</evidence>
<comment type="caution">
    <text evidence="3">The sequence shown here is derived from an EMBL/GenBank/DDBJ whole genome shotgun (WGS) entry which is preliminary data.</text>
</comment>
<evidence type="ECO:0000256" key="1">
    <source>
        <dbReference type="SAM" id="MobiDB-lite"/>
    </source>
</evidence>
<dbReference type="PANTHER" id="PTHR32251">
    <property type="entry name" value="3-OXO-5-ALPHA-STEROID 4-DEHYDROGENASE"/>
    <property type="match status" value="1"/>
</dbReference>
<feature type="transmembrane region" description="Helical" evidence="2">
    <location>
        <begin position="66"/>
        <end position="85"/>
    </location>
</feature>
<keyword evidence="2" id="KW-0812">Transmembrane</keyword>
<evidence type="ECO:0000256" key="2">
    <source>
        <dbReference type="SAM" id="Phobius"/>
    </source>
</evidence>
<dbReference type="OrthoDB" id="67965at2759"/>